<dbReference type="Proteomes" id="UP000000644">
    <property type="component" value="Plasmid pPNAP01"/>
</dbReference>
<protein>
    <submittedName>
        <fullName evidence="2">Lytic transglycosylase, catalytic</fullName>
    </submittedName>
</protein>
<dbReference type="Pfam" id="PF01464">
    <property type="entry name" value="SLT"/>
    <property type="match status" value="1"/>
</dbReference>
<dbReference type="AlphaFoldDB" id="A1VV48"/>
<geneLocation type="plasmid" evidence="2 3">
    <name>pPNAP01</name>
</geneLocation>
<feature type="domain" description="Transglycosylase SLT" evidence="1">
    <location>
        <begin position="47"/>
        <end position="150"/>
    </location>
</feature>
<dbReference type="RefSeq" id="WP_011797899.1">
    <property type="nucleotide sequence ID" value="NC_008757.1"/>
</dbReference>
<dbReference type="Gene3D" id="1.10.530.10">
    <property type="match status" value="1"/>
</dbReference>
<dbReference type="KEGG" id="pna:Pnap_4243"/>
<organism evidence="2 3">
    <name type="scientific">Polaromonas naphthalenivorans (strain CJ2)</name>
    <dbReference type="NCBI Taxonomy" id="365044"/>
    <lineage>
        <taxon>Bacteria</taxon>
        <taxon>Pseudomonadati</taxon>
        <taxon>Pseudomonadota</taxon>
        <taxon>Betaproteobacteria</taxon>
        <taxon>Burkholderiales</taxon>
        <taxon>Comamonadaceae</taxon>
        <taxon>Polaromonas</taxon>
    </lineage>
</organism>
<evidence type="ECO:0000313" key="3">
    <source>
        <dbReference type="Proteomes" id="UP000000644"/>
    </source>
</evidence>
<dbReference type="HOGENOM" id="CLU_094905_2_1_4"/>
<evidence type="ECO:0000313" key="2">
    <source>
        <dbReference type="EMBL" id="ABM39526.1"/>
    </source>
</evidence>
<dbReference type="OrthoDB" id="9808681at2"/>
<accession>A1VV48</accession>
<name>A1VV48_POLNA</name>
<keyword evidence="2" id="KW-0614">Plasmid</keyword>
<dbReference type="EMBL" id="CP000530">
    <property type="protein sequence ID" value="ABM39526.1"/>
    <property type="molecule type" value="Genomic_DNA"/>
</dbReference>
<keyword evidence="3" id="KW-1185">Reference proteome</keyword>
<proteinExistence type="predicted"/>
<reference evidence="3" key="1">
    <citation type="journal article" date="2009" name="Environ. Microbiol.">
        <title>The genome of Polaromonas naphthalenivorans strain CJ2, isolated from coal tar-contaminated sediment, reveals physiological and metabolic versatility and evolution through extensive horizontal gene transfer.</title>
        <authorList>
            <person name="Yagi J.M."/>
            <person name="Sims D."/>
            <person name="Brettin T."/>
            <person name="Bruce D."/>
            <person name="Madsen E.L."/>
        </authorList>
    </citation>
    <scope>NUCLEOTIDE SEQUENCE [LARGE SCALE GENOMIC DNA]</scope>
    <source>
        <strain evidence="3">CJ2</strain>
        <plasmid evidence="3">Plasmid pPNAP01</plasmid>
    </source>
</reference>
<dbReference type="CAZy" id="GH23">
    <property type="family name" value="Glycoside Hydrolase Family 23"/>
</dbReference>
<evidence type="ECO:0000259" key="1">
    <source>
        <dbReference type="Pfam" id="PF01464"/>
    </source>
</evidence>
<dbReference type="SUPFAM" id="SSF53955">
    <property type="entry name" value="Lysozyme-like"/>
    <property type="match status" value="1"/>
</dbReference>
<gene>
    <name evidence="2" type="ordered locus">Pnap_4243</name>
</gene>
<dbReference type="InterPro" id="IPR023346">
    <property type="entry name" value="Lysozyme-like_dom_sf"/>
</dbReference>
<dbReference type="CDD" id="cd13400">
    <property type="entry name" value="LT_IagB-like"/>
    <property type="match status" value="1"/>
</dbReference>
<sequence length="178" mass="19975">MFKLLKKEPKQSEGTHLLHRVVRSPHTRFFALLGLFLVWQPSANAFCFAEASARYTVNEYILRAIALHESRMNPSLQLVNSNGSVDIGLMGINTVHISPGERLYRAGMTGSMLLDPCTNVMTGAYLLRLKMNRFGNTWTAVGAYHSITDQYNVAYQGRIRASLDKVMRQAQAAVRVDN</sequence>
<dbReference type="InterPro" id="IPR008258">
    <property type="entry name" value="Transglycosylase_SLT_dom_1"/>
</dbReference>